<feature type="compositionally biased region" description="Basic and acidic residues" evidence="1">
    <location>
        <begin position="236"/>
        <end position="259"/>
    </location>
</feature>
<sequence length="334" mass="38562">MVNLSDIFRSVFGLPKERLGPNDLPRNIQEDFDNLYGERHYHPLQQQPPTDVEEWTVRFGFPEHEKHSDDFLLSQGDFLQEFEQMFQNFFRGFPFDFNHSIQGPLTSDLPPYSPSDMPQESNPDHSESLRDRMLRRPESENFHGHQHEDSQSGGFSMFPPFSIFGGLWRGPFGGNMSSPDEHIDRDLDSEVEMGTRSLDDILDQKHKGQMLEHVPRSSSSSSSFSSVTVVDSNGVSERRTTRKDSTGKEEVTVTRKIGDQTHTFTRRKDESGNEETREDLVNIDDGDLEKFNEKWHSKRQGKQTHLSVDNSSSSRHTPFSSIYESVLEQFFPRR</sequence>
<feature type="compositionally biased region" description="Basic and acidic residues" evidence="1">
    <location>
        <begin position="266"/>
        <end position="280"/>
    </location>
</feature>
<name>A0ABN8QFG7_9CNID</name>
<feature type="region of interest" description="Disordered" evidence="1">
    <location>
        <begin position="209"/>
        <end position="319"/>
    </location>
</feature>
<evidence type="ECO:0000256" key="1">
    <source>
        <dbReference type="SAM" id="MobiDB-lite"/>
    </source>
</evidence>
<protein>
    <recommendedName>
        <fullName evidence="4">HCLS1-associated protein X-1</fullName>
    </recommendedName>
</protein>
<dbReference type="Proteomes" id="UP001159405">
    <property type="component" value="Unassembled WGS sequence"/>
</dbReference>
<dbReference type="PANTHER" id="PTHR14938">
    <property type="entry name" value="HCLS1-ASSOCIATED PROTEIN X-1"/>
    <property type="match status" value="1"/>
</dbReference>
<keyword evidence="3" id="KW-1185">Reference proteome</keyword>
<evidence type="ECO:0000313" key="3">
    <source>
        <dbReference type="Proteomes" id="UP001159405"/>
    </source>
</evidence>
<dbReference type="EMBL" id="CALNXK010000125">
    <property type="protein sequence ID" value="CAH3163063.1"/>
    <property type="molecule type" value="Genomic_DNA"/>
</dbReference>
<feature type="compositionally biased region" description="Low complexity" evidence="1">
    <location>
        <begin position="217"/>
        <end position="226"/>
    </location>
</feature>
<comment type="caution">
    <text evidence="2">The sequence shown here is derived from an EMBL/GenBank/DDBJ whole genome shotgun (WGS) entry which is preliminary data.</text>
</comment>
<organism evidence="2 3">
    <name type="scientific">Porites lobata</name>
    <dbReference type="NCBI Taxonomy" id="104759"/>
    <lineage>
        <taxon>Eukaryota</taxon>
        <taxon>Metazoa</taxon>
        <taxon>Cnidaria</taxon>
        <taxon>Anthozoa</taxon>
        <taxon>Hexacorallia</taxon>
        <taxon>Scleractinia</taxon>
        <taxon>Fungiina</taxon>
        <taxon>Poritidae</taxon>
        <taxon>Porites</taxon>
    </lineage>
</organism>
<proteinExistence type="predicted"/>
<gene>
    <name evidence="2" type="ORF">PLOB_00005706</name>
</gene>
<evidence type="ECO:0008006" key="4">
    <source>
        <dbReference type="Google" id="ProtNLM"/>
    </source>
</evidence>
<feature type="compositionally biased region" description="Polar residues" evidence="1">
    <location>
        <begin position="303"/>
        <end position="319"/>
    </location>
</feature>
<accession>A0ABN8QFG7</accession>
<evidence type="ECO:0000313" key="2">
    <source>
        <dbReference type="EMBL" id="CAH3163063.1"/>
    </source>
</evidence>
<dbReference type="PANTHER" id="PTHR14938:SF2">
    <property type="entry name" value="HCLS1-ASSOCIATED PROTEIN X-1"/>
    <property type="match status" value="1"/>
</dbReference>
<reference evidence="2 3" key="1">
    <citation type="submission" date="2022-05" db="EMBL/GenBank/DDBJ databases">
        <authorList>
            <consortium name="Genoscope - CEA"/>
            <person name="William W."/>
        </authorList>
    </citation>
    <scope>NUCLEOTIDE SEQUENCE [LARGE SCALE GENOMIC DNA]</scope>
</reference>
<feature type="region of interest" description="Disordered" evidence="1">
    <location>
        <begin position="104"/>
        <end position="129"/>
    </location>
</feature>
<dbReference type="InterPro" id="IPR017248">
    <property type="entry name" value="HAX-1"/>
</dbReference>